<comment type="function">
    <text evidence="12">Mitochondrial aminoacyl-tRNA synthetase that catalyzes the specific attachment of the proline amino acid (aa) to the homologous transfer RNA (tRNA), further participating in protein synthesis. The reaction occurs in a two steps: proline is first activated by ATP to form Pro-AMP and then transferred to the acceptor end of tRNA(Pro).</text>
</comment>
<dbReference type="PRINTS" id="PR01046">
    <property type="entry name" value="TRNASYNTHPRO"/>
</dbReference>
<dbReference type="GO" id="GO:0005739">
    <property type="term" value="C:mitochondrion"/>
    <property type="evidence" value="ECO:0000318"/>
    <property type="project" value="GO_Central"/>
</dbReference>
<keyword evidence="9" id="KW-0030">Aminoacyl-tRNA synthetase</keyword>
<feature type="domain" description="Aminoacyl-transfer RNA synthetases class-II family profile" evidence="14">
    <location>
        <begin position="29"/>
        <end position="327"/>
    </location>
</feature>
<evidence type="ECO:0000256" key="1">
    <source>
        <dbReference type="ARBA" id="ARBA00004305"/>
    </source>
</evidence>
<keyword evidence="4" id="KW-0547">Nucleotide-binding</keyword>
<name>D6WC57_TRICA</name>
<comment type="catalytic activity">
    <reaction evidence="11">
        <text>tRNA(Pro) + L-proline + ATP = L-prolyl-tRNA(Pro) + AMP + diphosphate</text>
        <dbReference type="Rhea" id="RHEA:14305"/>
        <dbReference type="Rhea" id="RHEA-COMP:9700"/>
        <dbReference type="Rhea" id="RHEA-COMP:9702"/>
        <dbReference type="ChEBI" id="CHEBI:30616"/>
        <dbReference type="ChEBI" id="CHEBI:33019"/>
        <dbReference type="ChEBI" id="CHEBI:60039"/>
        <dbReference type="ChEBI" id="CHEBI:78442"/>
        <dbReference type="ChEBI" id="CHEBI:78532"/>
        <dbReference type="ChEBI" id="CHEBI:456215"/>
        <dbReference type="EC" id="6.1.1.15"/>
    </reaction>
</comment>
<evidence type="ECO:0000256" key="8">
    <source>
        <dbReference type="ARBA" id="ARBA00023128"/>
    </source>
</evidence>
<protein>
    <recommendedName>
        <fullName evidence="13">Probable proline--tRNA ligase, mitochondrial</fullName>
        <ecNumber evidence="2">6.1.1.15</ecNumber>
    </recommendedName>
    <alternativeName>
        <fullName evidence="10">Prolyl-tRNA synthetase</fullName>
    </alternativeName>
</protein>
<dbReference type="eggNOG" id="KOG2324">
    <property type="taxonomic scope" value="Eukaryota"/>
</dbReference>
<dbReference type="GO" id="GO:0005759">
    <property type="term" value="C:mitochondrial matrix"/>
    <property type="evidence" value="ECO:0007669"/>
    <property type="project" value="UniProtKB-SubCell"/>
</dbReference>
<evidence type="ECO:0000256" key="2">
    <source>
        <dbReference type="ARBA" id="ARBA00012831"/>
    </source>
</evidence>
<dbReference type="Pfam" id="PF00587">
    <property type="entry name" value="tRNA-synt_2b"/>
    <property type="match status" value="1"/>
</dbReference>
<evidence type="ECO:0000256" key="12">
    <source>
        <dbReference type="ARBA" id="ARBA00058798"/>
    </source>
</evidence>
<evidence type="ECO:0000313" key="15">
    <source>
        <dbReference type="EMBL" id="EEZ98764.2"/>
    </source>
</evidence>
<dbReference type="InterPro" id="IPR036621">
    <property type="entry name" value="Anticodon-bd_dom_sf"/>
</dbReference>
<dbReference type="InterPro" id="IPR006195">
    <property type="entry name" value="aa-tRNA-synth_II"/>
</dbReference>
<dbReference type="EMBL" id="KQ971316">
    <property type="protein sequence ID" value="EEZ98764.2"/>
    <property type="molecule type" value="Genomic_DNA"/>
</dbReference>
<dbReference type="PANTHER" id="PTHR42753">
    <property type="entry name" value="MITOCHONDRIAL RIBOSOME PROTEIN L39/PROLYL-TRNA LIGASE FAMILY MEMBER"/>
    <property type="match status" value="1"/>
</dbReference>
<reference evidence="15 16" key="2">
    <citation type="journal article" date="2010" name="Nucleic Acids Res.">
        <title>BeetleBase in 2010: revisions to provide comprehensive genomic information for Tribolium castaneum.</title>
        <authorList>
            <person name="Kim H.S."/>
            <person name="Murphy T."/>
            <person name="Xia J."/>
            <person name="Caragea D."/>
            <person name="Park Y."/>
            <person name="Beeman R.W."/>
            <person name="Lorenzen M.D."/>
            <person name="Butcher S."/>
            <person name="Manak J.R."/>
            <person name="Brown S.J."/>
        </authorList>
    </citation>
    <scope>GENOME REANNOTATION</scope>
    <source>
        <strain evidence="15 16">Georgia GA2</strain>
    </source>
</reference>
<dbReference type="SUPFAM" id="SSF55681">
    <property type="entry name" value="Class II aaRS and biotin synthetases"/>
    <property type="match status" value="1"/>
</dbReference>
<evidence type="ECO:0000256" key="4">
    <source>
        <dbReference type="ARBA" id="ARBA00022741"/>
    </source>
</evidence>
<evidence type="ECO:0000313" key="16">
    <source>
        <dbReference type="Proteomes" id="UP000007266"/>
    </source>
</evidence>
<dbReference type="PROSITE" id="PS50862">
    <property type="entry name" value="AA_TRNA_LIGASE_II"/>
    <property type="match status" value="1"/>
</dbReference>
<organism evidence="15 16">
    <name type="scientific">Tribolium castaneum</name>
    <name type="common">Red flour beetle</name>
    <dbReference type="NCBI Taxonomy" id="7070"/>
    <lineage>
        <taxon>Eukaryota</taxon>
        <taxon>Metazoa</taxon>
        <taxon>Ecdysozoa</taxon>
        <taxon>Arthropoda</taxon>
        <taxon>Hexapoda</taxon>
        <taxon>Insecta</taxon>
        <taxon>Pterygota</taxon>
        <taxon>Neoptera</taxon>
        <taxon>Endopterygota</taxon>
        <taxon>Coleoptera</taxon>
        <taxon>Polyphaga</taxon>
        <taxon>Cucujiformia</taxon>
        <taxon>Tenebrionidae</taxon>
        <taxon>Tenebrionidae incertae sedis</taxon>
        <taxon>Tribolium</taxon>
    </lineage>
</organism>
<dbReference type="Gene3D" id="3.30.930.10">
    <property type="entry name" value="Bira Bifunctional Protein, Domain 2"/>
    <property type="match status" value="1"/>
</dbReference>
<dbReference type="OrthoDB" id="10267474at2759"/>
<dbReference type="InterPro" id="IPR004154">
    <property type="entry name" value="Anticodon-bd"/>
</dbReference>
<dbReference type="STRING" id="7070.D6WC57"/>
<dbReference type="InterPro" id="IPR045864">
    <property type="entry name" value="aa-tRNA-synth_II/BPL/LPL"/>
</dbReference>
<dbReference type="OMA" id="NCDYAAN"/>
<evidence type="ECO:0000256" key="7">
    <source>
        <dbReference type="ARBA" id="ARBA00022946"/>
    </source>
</evidence>
<dbReference type="InterPro" id="IPR002316">
    <property type="entry name" value="Pro-tRNA-ligase_IIa"/>
</dbReference>
<evidence type="ECO:0000256" key="6">
    <source>
        <dbReference type="ARBA" id="ARBA00022917"/>
    </source>
</evidence>
<dbReference type="CDD" id="cd00779">
    <property type="entry name" value="ProRS_core_prok"/>
    <property type="match status" value="1"/>
</dbReference>
<evidence type="ECO:0000259" key="14">
    <source>
        <dbReference type="PROSITE" id="PS50862"/>
    </source>
</evidence>
<dbReference type="KEGG" id="tca:660646"/>
<dbReference type="AlphaFoldDB" id="D6WC57"/>
<evidence type="ECO:0000256" key="9">
    <source>
        <dbReference type="ARBA" id="ARBA00023146"/>
    </source>
</evidence>
<sequence>MVIRNLHRLSRLFQPVSVVPKNAEVKRHDITSKSQRLMLELGIIRQASPGCFHFLPLGVKSLEKLTRLVDEEMKKIGGQKIIFPTLTNAKLWEKTGRLETVSSELFQIKDRHDQSYILSPTHEEAASNLLASLAPISYKHLPLKLYQITSKYRDEMKPRFGLMRGKQFLMKDMYSFDTDLETAKHTYDEICKSYDRIFRRIGIDFVKVVGCSGHMGGELSHEYHYKADVGEDKILTCNKCNYSANTEVSGEEKCPNCGNTSVKIHLGIEVGHTFLLGEKYSKPLNATFLNNHGKPDVLQMGSYGLGLSRILAAVIEVMSSEQEIRWPQILSPYSVIILPPKSGSKEETHIKDSGLVDSLYEKIETTCNLQDNVLIDDRTNFTIGRRFLEAKKNGYPFIVTLGKKIVENPLLYEITNLKTNETLFLSENDLMNYLRSQLSSFSSDSDNK</sequence>
<dbReference type="Proteomes" id="UP000007266">
    <property type="component" value="Linkage group 2"/>
</dbReference>
<dbReference type="Gene3D" id="3.40.50.800">
    <property type="entry name" value="Anticodon-binding domain"/>
    <property type="match status" value="1"/>
</dbReference>
<dbReference type="InterPro" id="IPR033730">
    <property type="entry name" value="ProRS_core_prok"/>
</dbReference>
<evidence type="ECO:0000256" key="13">
    <source>
        <dbReference type="ARBA" id="ARBA00071545"/>
    </source>
</evidence>
<evidence type="ECO:0000256" key="10">
    <source>
        <dbReference type="ARBA" id="ARBA00029731"/>
    </source>
</evidence>
<reference evidence="15 16" key="1">
    <citation type="journal article" date="2008" name="Nature">
        <title>The genome of the model beetle and pest Tribolium castaneum.</title>
        <authorList>
            <consortium name="Tribolium Genome Sequencing Consortium"/>
            <person name="Richards S."/>
            <person name="Gibbs R.A."/>
            <person name="Weinstock G.M."/>
            <person name="Brown S.J."/>
            <person name="Denell R."/>
            <person name="Beeman R.W."/>
            <person name="Gibbs R."/>
            <person name="Beeman R.W."/>
            <person name="Brown S.J."/>
            <person name="Bucher G."/>
            <person name="Friedrich M."/>
            <person name="Grimmelikhuijzen C.J."/>
            <person name="Klingler M."/>
            <person name="Lorenzen M."/>
            <person name="Richards S."/>
            <person name="Roth S."/>
            <person name="Schroder R."/>
            <person name="Tautz D."/>
            <person name="Zdobnov E.M."/>
            <person name="Muzny D."/>
            <person name="Gibbs R.A."/>
            <person name="Weinstock G.M."/>
            <person name="Attaway T."/>
            <person name="Bell S."/>
            <person name="Buhay C.J."/>
            <person name="Chandrabose M.N."/>
            <person name="Chavez D."/>
            <person name="Clerk-Blankenburg K.P."/>
            <person name="Cree A."/>
            <person name="Dao M."/>
            <person name="Davis C."/>
            <person name="Chacko J."/>
            <person name="Dinh H."/>
            <person name="Dugan-Rocha S."/>
            <person name="Fowler G."/>
            <person name="Garner T.T."/>
            <person name="Garnes J."/>
            <person name="Gnirke A."/>
            <person name="Hawes A."/>
            <person name="Hernandez J."/>
            <person name="Hines S."/>
            <person name="Holder M."/>
            <person name="Hume J."/>
            <person name="Jhangiani S.N."/>
            <person name="Joshi V."/>
            <person name="Khan Z.M."/>
            <person name="Jackson L."/>
            <person name="Kovar C."/>
            <person name="Kowis A."/>
            <person name="Lee S."/>
            <person name="Lewis L.R."/>
            <person name="Margolis J."/>
            <person name="Morgan M."/>
            <person name="Nazareth L.V."/>
            <person name="Nguyen N."/>
            <person name="Okwuonu G."/>
            <person name="Parker D."/>
            <person name="Richards S."/>
            <person name="Ruiz S.J."/>
            <person name="Santibanez J."/>
            <person name="Savard J."/>
            <person name="Scherer S.E."/>
            <person name="Schneider B."/>
            <person name="Sodergren E."/>
            <person name="Tautz D."/>
            <person name="Vattahil S."/>
            <person name="Villasana D."/>
            <person name="White C.S."/>
            <person name="Wright R."/>
            <person name="Park Y."/>
            <person name="Beeman R.W."/>
            <person name="Lord J."/>
            <person name="Oppert B."/>
            <person name="Lorenzen M."/>
            <person name="Brown S."/>
            <person name="Wang L."/>
            <person name="Savard J."/>
            <person name="Tautz D."/>
            <person name="Richards S."/>
            <person name="Weinstock G."/>
            <person name="Gibbs R.A."/>
            <person name="Liu Y."/>
            <person name="Worley K."/>
            <person name="Weinstock G."/>
            <person name="Elsik C.G."/>
            <person name="Reese J.T."/>
            <person name="Elhaik E."/>
            <person name="Landan G."/>
            <person name="Graur D."/>
            <person name="Arensburger P."/>
            <person name="Atkinson P."/>
            <person name="Beeman R.W."/>
            <person name="Beidler J."/>
            <person name="Brown S.J."/>
            <person name="Demuth J.P."/>
            <person name="Drury D.W."/>
            <person name="Du Y.Z."/>
            <person name="Fujiwara H."/>
            <person name="Lorenzen M."/>
            <person name="Maselli V."/>
            <person name="Osanai M."/>
            <person name="Park Y."/>
            <person name="Robertson H.M."/>
            <person name="Tu Z."/>
            <person name="Wang J.J."/>
            <person name="Wang S."/>
            <person name="Richards S."/>
            <person name="Song H."/>
            <person name="Zhang L."/>
            <person name="Sodergren E."/>
            <person name="Werner D."/>
            <person name="Stanke M."/>
            <person name="Morgenstern B."/>
            <person name="Solovyev V."/>
            <person name="Kosarev P."/>
            <person name="Brown G."/>
            <person name="Chen H.C."/>
            <person name="Ermolaeva O."/>
            <person name="Hlavina W."/>
            <person name="Kapustin Y."/>
            <person name="Kiryutin B."/>
            <person name="Kitts P."/>
            <person name="Maglott D."/>
            <person name="Pruitt K."/>
            <person name="Sapojnikov V."/>
            <person name="Souvorov A."/>
            <person name="Mackey A.J."/>
            <person name="Waterhouse R.M."/>
            <person name="Wyder S."/>
            <person name="Zdobnov E.M."/>
            <person name="Zdobnov E.M."/>
            <person name="Wyder S."/>
            <person name="Kriventseva E.V."/>
            <person name="Kadowaki T."/>
            <person name="Bork P."/>
            <person name="Aranda M."/>
            <person name="Bao R."/>
            <person name="Beermann A."/>
            <person name="Berns N."/>
            <person name="Bolognesi R."/>
            <person name="Bonneton F."/>
            <person name="Bopp D."/>
            <person name="Brown S.J."/>
            <person name="Bucher G."/>
            <person name="Butts T."/>
            <person name="Chaumot A."/>
            <person name="Denell R.E."/>
            <person name="Ferrier D.E."/>
            <person name="Friedrich M."/>
            <person name="Gordon C.M."/>
            <person name="Jindra M."/>
            <person name="Klingler M."/>
            <person name="Lan Q."/>
            <person name="Lattorff H.M."/>
            <person name="Laudet V."/>
            <person name="von Levetsow C."/>
            <person name="Liu Z."/>
            <person name="Lutz R."/>
            <person name="Lynch J.A."/>
            <person name="da Fonseca R.N."/>
            <person name="Posnien N."/>
            <person name="Reuter R."/>
            <person name="Roth S."/>
            <person name="Savard J."/>
            <person name="Schinko J.B."/>
            <person name="Schmitt C."/>
            <person name="Schoppmeier M."/>
            <person name="Schroder R."/>
            <person name="Shippy T.D."/>
            <person name="Simonnet F."/>
            <person name="Marques-Souza H."/>
            <person name="Tautz D."/>
            <person name="Tomoyasu Y."/>
            <person name="Trauner J."/>
            <person name="Van der Zee M."/>
            <person name="Vervoort M."/>
            <person name="Wittkopp N."/>
            <person name="Wimmer E.A."/>
            <person name="Yang X."/>
            <person name="Jones A.K."/>
            <person name="Sattelle D.B."/>
            <person name="Ebert P.R."/>
            <person name="Nelson D."/>
            <person name="Scott J.G."/>
            <person name="Beeman R.W."/>
            <person name="Muthukrishnan S."/>
            <person name="Kramer K.J."/>
            <person name="Arakane Y."/>
            <person name="Beeman R.W."/>
            <person name="Zhu Q."/>
            <person name="Hogenkamp D."/>
            <person name="Dixit R."/>
            <person name="Oppert B."/>
            <person name="Jiang H."/>
            <person name="Zou Z."/>
            <person name="Marshall J."/>
            <person name="Elpidina E."/>
            <person name="Vinokurov K."/>
            <person name="Oppert C."/>
            <person name="Zou Z."/>
            <person name="Evans J."/>
            <person name="Lu Z."/>
            <person name="Zhao P."/>
            <person name="Sumathipala N."/>
            <person name="Altincicek B."/>
            <person name="Vilcinskas A."/>
            <person name="Williams M."/>
            <person name="Hultmark D."/>
            <person name="Hetru C."/>
            <person name="Jiang H."/>
            <person name="Grimmelikhuijzen C.J."/>
            <person name="Hauser F."/>
            <person name="Cazzamali G."/>
            <person name="Williamson M."/>
            <person name="Park Y."/>
            <person name="Li B."/>
            <person name="Tanaka Y."/>
            <person name="Predel R."/>
            <person name="Neupert S."/>
            <person name="Schachtner J."/>
            <person name="Verleyen P."/>
            <person name="Raible F."/>
            <person name="Bork P."/>
            <person name="Friedrich M."/>
            <person name="Walden K.K."/>
            <person name="Robertson H.M."/>
            <person name="Angeli S."/>
            <person name="Foret S."/>
            <person name="Bucher G."/>
            <person name="Schuetz S."/>
            <person name="Maleszka R."/>
            <person name="Wimmer E.A."/>
            <person name="Beeman R.W."/>
            <person name="Lorenzen M."/>
            <person name="Tomoyasu Y."/>
            <person name="Miller S.C."/>
            <person name="Grossmann D."/>
            <person name="Bucher G."/>
        </authorList>
    </citation>
    <scope>NUCLEOTIDE SEQUENCE [LARGE SCALE GENOMIC DNA]</scope>
    <source>
        <strain evidence="15 16">Georgia GA2</strain>
    </source>
</reference>
<dbReference type="SUPFAM" id="SSF52954">
    <property type="entry name" value="Class II aaRS ABD-related"/>
    <property type="match status" value="1"/>
</dbReference>
<comment type="subcellular location">
    <subcellularLocation>
        <location evidence="1">Mitochondrion matrix</location>
    </subcellularLocation>
</comment>
<keyword evidence="16" id="KW-1185">Reference proteome</keyword>
<keyword evidence="8" id="KW-0496">Mitochondrion</keyword>
<evidence type="ECO:0000256" key="11">
    <source>
        <dbReference type="ARBA" id="ARBA00047671"/>
    </source>
</evidence>
<dbReference type="FunFam" id="3.40.50.800:FF:000020">
    <property type="entry name" value="Probable proline--tRNA ligase, mitochondrial"/>
    <property type="match status" value="1"/>
</dbReference>
<dbReference type="GO" id="GO:0004827">
    <property type="term" value="F:proline-tRNA ligase activity"/>
    <property type="evidence" value="ECO:0000318"/>
    <property type="project" value="GO_Central"/>
</dbReference>
<keyword evidence="3 15" id="KW-0436">Ligase</keyword>
<dbReference type="GO" id="GO:0006433">
    <property type="term" value="P:prolyl-tRNA aminoacylation"/>
    <property type="evidence" value="ECO:0000318"/>
    <property type="project" value="GO_Central"/>
</dbReference>
<accession>D6WC57</accession>
<keyword evidence="6" id="KW-0648">Protein biosynthesis</keyword>
<evidence type="ECO:0000256" key="3">
    <source>
        <dbReference type="ARBA" id="ARBA00022598"/>
    </source>
</evidence>
<dbReference type="HOGENOM" id="CLU_016739_4_1_1"/>
<dbReference type="GO" id="GO:0005524">
    <property type="term" value="F:ATP binding"/>
    <property type="evidence" value="ECO:0007669"/>
    <property type="project" value="UniProtKB-KW"/>
</dbReference>
<dbReference type="EC" id="6.1.1.15" evidence="2"/>
<proteinExistence type="predicted"/>
<gene>
    <name evidence="15" type="primary">AUGUSTUS-3.0.2_01328</name>
    <name evidence="15" type="ORF">TcasGA2_TC001328</name>
</gene>
<dbReference type="Pfam" id="PF03129">
    <property type="entry name" value="HGTP_anticodon"/>
    <property type="match status" value="1"/>
</dbReference>
<keyword evidence="5" id="KW-0067">ATP-binding</keyword>
<evidence type="ECO:0000256" key="5">
    <source>
        <dbReference type="ARBA" id="ARBA00022840"/>
    </source>
</evidence>
<dbReference type="PANTHER" id="PTHR42753:SF10">
    <property type="entry name" value="PROLINE--TRNA LIGASE, MITOCHONDRIAL-RELATED"/>
    <property type="match status" value="1"/>
</dbReference>
<dbReference type="InterPro" id="IPR050062">
    <property type="entry name" value="Pro-tRNA_synthetase"/>
</dbReference>
<dbReference type="FunFam" id="3.30.930.10:FF:000042">
    <property type="entry name" value="probable proline--tRNA ligase, mitochondrial"/>
    <property type="match status" value="1"/>
</dbReference>
<dbReference type="InterPro" id="IPR002314">
    <property type="entry name" value="aa-tRNA-synt_IIb"/>
</dbReference>
<keyword evidence="7" id="KW-0809">Transit peptide</keyword>